<reference evidence="2 3" key="1">
    <citation type="submission" date="2016-10" db="EMBL/GenBank/DDBJ databases">
        <authorList>
            <person name="Varghese N."/>
            <person name="Submissions S."/>
        </authorList>
    </citation>
    <scope>NUCLEOTIDE SEQUENCE [LARGE SCALE GENOMIC DNA]</scope>
    <source>
        <strain evidence="2 3">GMCC 1.11211</strain>
    </source>
</reference>
<organism evidence="2 3">
    <name type="scientific">Cryobacterium levicorallinum</name>
    <dbReference type="NCBI Taxonomy" id="995038"/>
    <lineage>
        <taxon>Bacteria</taxon>
        <taxon>Bacillati</taxon>
        <taxon>Actinomycetota</taxon>
        <taxon>Actinomycetes</taxon>
        <taxon>Micrococcales</taxon>
        <taxon>Microbacteriaceae</taxon>
        <taxon>Cryobacterium</taxon>
    </lineage>
</organism>
<keyword evidence="3" id="KW-1185">Reference proteome</keyword>
<dbReference type="EMBL" id="FOPW01000003">
    <property type="protein sequence ID" value="SFH34846.1"/>
    <property type="molecule type" value="Genomic_DNA"/>
</dbReference>
<evidence type="ECO:0000313" key="3">
    <source>
        <dbReference type="Proteomes" id="UP000199681"/>
    </source>
</evidence>
<dbReference type="InterPro" id="IPR037401">
    <property type="entry name" value="SnoaL-like"/>
</dbReference>
<dbReference type="Proteomes" id="UP000199681">
    <property type="component" value="Unassembled WGS sequence"/>
</dbReference>
<accession>A0ABY1EBE0</accession>
<protein>
    <submittedName>
        <fullName evidence="2">SnoaL-like domain-containing protein</fullName>
    </submittedName>
</protein>
<comment type="caution">
    <text evidence="2">The sequence shown here is derived from an EMBL/GenBank/DDBJ whole genome shotgun (WGS) entry which is preliminary data.</text>
</comment>
<dbReference type="Pfam" id="PF13474">
    <property type="entry name" value="SnoaL_3"/>
    <property type="match status" value="1"/>
</dbReference>
<evidence type="ECO:0000259" key="1">
    <source>
        <dbReference type="Pfam" id="PF13474"/>
    </source>
</evidence>
<dbReference type="Gene3D" id="3.10.450.50">
    <property type="match status" value="1"/>
</dbReference>
<gene>
    <name evidence="2" type="ORF">SAMN05216274_103271</name>
</gene>
<name>A0ABY1EBE0_9MICO</name>
<dbReference type="SUPFAM" id="SSF54427">
    <property type="entry name" value="NTF2-like"/>
    <property type="match status" value="1"/>
</dbReference>
<feature type="domain" description="SnoaL-like" evidence="1">
    <location>
        <begin position="13"/>
        <end position="129"/>
    </location>
</feature>
<dbReference type="InterPro" id="IPR032710">
    <property type="entry name" value="NTF2-like_dom_sf"/>
</dbReference>
<sequence length="136" mass="15236">MSMSEAVTADALAAADQIIEDFGHHHRDAYFARFSPQATFMFHNVGRRLESREEYEQLWLEWESDGFTVISCTSTNRRIQLVGSVAVFTHDVETVSEVAGERSTSQESETIVLSLTGGTWLGIHEHLSMRTNNAAD</sequence>
<evidence type="ECO:0000313" key="2">
    <source>
        <dbReference type="EMBL" id="SFH34846.1"/>
    </source>
</evidence>
<proteinExistence type="predicted"/>